<protein>
    <submittedName>
        <fullName evidence="2">Uncharacterized protein</fullName>
    </submittedName>
</protein>
<dbReference type="Proteomes" id="UP000186309">
    <property type="component" value="Chromosome"/>
</dbReference>
<accession>A0A1U7CY31</accession>
<dbReference type="KEGG" id="pbor:BSF38_05434"/>
<dbReference type="AlphaFoldDB" id="A0A1U7CY31"/>
<name>A0A1U7CY31_9BACT</name>
<evidence type="ECO:0000313" key="3">
    <source>
        <dbReference type="Proteomes" id="UP000186309"/>
    </source>
</evidence>
<gene>
    <name evidence="2" type="ORF">BSF38_05434</name>
</gene>
<evidence type="ECO:0000313" key="2">
    <source>
        <dbReference type="EMBL" id="APW63854.1"/>
    </source>
</evidence>
<proteinExistence type="predicted"/>
<keyword evidence="3" id="KW-1185">Reference proteome</keyword>
<organism evidence="2 3">
    <name type="scientific">Paludisphaera borealis</name>
    <dbReference type="NCBI Taxonomy" id="1387353"/>
    <lineage>
        <taxon>Bacteria</taxon>
        <taxon>Pseudomonadati</taxon>
        <taxon>Planctomycetota</taxon>
        <taxon>Planctomycetia</taxon>
        <taxon>Isosphaerales</taxon>
        <taxon>Isosphaeraceae</taxon>
        <taxon>Paludisphaera</taxon>
    </lineage>
</organism>
<evidence type="ECO:0000256" key="1">
    <source>
        <dbReference type="SAM" id="MobiDB-lite"/>
    </source>
</evidence>
<feature type="region of interest" description="Disordered" evidence="1">
    <location>
        <begin position="85"/>
        <end position="106"/>
    </location>
</feature>
<reference evidence="3" key="1">
    <citation type="submission" date="2016-12" db="EMBL/GenBank/DDBJ databases">
        <title>Comparative genomics of four Isosphaeraceae planctomycetes: a common pool of plasmids and glycoside hydrolase genes.</title>
        <authorList>
            <person name="Ivanova A."/>
        </authorList>
    </citation>
    <scope>NUCLEOTIDE SEQUENCE [LARGE SCALE GENOMIC DNA]</scope>
    <source>
        <strain evidence="3">PX4</strain>
    </source>
</reference>
<dbReference type="RefSeq" id="WP_145952349.1">
    <property type="nucleotide sequence ID" value="NZ_CP019082.1"/>
</dbReference>
<sequence length="106" mass="11722">MGQISDELIKRLGRGRNLADEHRHEAGSIQAALDALKNSAIIIRLSPVVALDPLHVVYVALQNVTSVFAGRVSRFPEFKPYYQSAAEAESEHMPGGQARSRLSQRR</sequence>
<dbReference type="EMBL" id="CP019082">
    <property type="protein sequence ID" value="APW63854.1"/>
    <property type="molecule type" value="Genomic_DNA"/>
</dbReference>